<dbReference type="NCBIfam" id="TIGR04183">
    <property type="entry name" value="Por_Secre_tail"/>
    <property type="match status" value="1"/>
</dbReference>
<evidence type="ECO:0000313" key="4">
    <source>
        <dbReference type="Proteomes" id="UP001596161"/>
    </source>
</evidence>
<dbReference type="Pfam" id="PF18962">
    <property type="entry name" value="Por_Secre_tail"/>
    <property type="match status" value="1"/>
</dbReference>
<comment type="caution">
    <text evidence="3">The sequence shown here is derived from an EMBL/GenBank/DDBJ whole genome shotgun (WGS) entry which is preliminary data.</text>
</comment>
<feature type="chain" id="PRO_5045220544" evidence="1">
    <location>
        <begin position="20"/>
        <end position="324"/>
    </location>
</feature>
<keyword evidence="1" id="KW-0732">Signal</keyword>
<feature type="signal peptide" evidence="1">
    <location>
        <begin position="1"/>
        <end position="19"/>
    </location>
</feature>
<gene>
    <name evidence="3" type="ORF">ACFPIB_10660</name>
</gene>
<accession>A0ABW0E9L3</accession>
<reference evidence="4" key="1">
    <citation type="journal article" date="2019" name="Int. J. Syst. Evol. Microbiol.">
        <title>The Global Catalogue of Microorganisms (GCM) 10K type strain sequencing project: providing services to taxonomists for standard genome sequencing and annotation.</title>
        <authorList>
            <consortium name="The Broad Institute Genomics Platform"/>
            <consortium name="The Broad Institute Genome Sequencing Center for Infectious Disease"/>
            <person name="Wu L."/>
            <person name="Ma J."/>
        </authorList>
    </citation>
    <scope>NUCLEOTIDE SEQUENCE [LARGE SCALE GENOMIC DNA]</scope>
    <source>
        <strain evidence="4">KACC 12602</strain>
    </source>
</reference>
<sequence length="324" mass="36266">MIRALLIFLLSYGTTLAHAQTVSSTCSAQDSIVGLYQEDASRLALRKILRNNLAYKDSVVIPKTHVDTVLNAMLAVYNSNLAARDTVISLLDIHTFPHPVMNSIIISASGSLPWMQQLQLGNMNTGDAYVDQLITKYHLTFDRTFTIFNPIVVLKSDSNYNISALSNMFEAINGVQYAHPGSFGGDGNDIQDSIHTGHVELIYSYGWGDCLSGCINRRFWKFKVYYDCSVEFAGSYGDIFRYTGIKEIEPHAISLYPNPFKDNISVEGFQAPFNYSITNLTGQELIKGHAASNRIENLEKLRAGVYLLTIQTKSKTSIFRIYRQ</sequence>
<name>A0ABW0E9L3_9BACT</name>
<evidence type="ECO:0000259" key="2">
    <source>
        <dbReference type="Pfam" id="PF18962"/>
    </source>
</evidence>
<feature type="domain" description="Secretion system C-terminal sorting" evidence="2">
    <location>
        <begin position="255"/>
        <end position="318"/>
    </location>
</feature>
<dbReference type="Proteomes" id="UP001596161">
    <property type="component" value="Unassembled WGS sequence"/>
</dbReference>
<proteinExistence type="predicted"/>
<evidence type="ECO:0000313" key="3">
    <source>
        <dbReference type="EMBL" id="MFC5271073.1"/>
    </source>
</evidence>
<dbReference type="RefSeq" id="WP_378017439.1">
    <property type="nucleotide sequence ID" value="NZ_JBHSKT010000005.1"/>
</dbReference>
<keyword evidence="4" id="KW-1185">Reference proteome</keyword>
<dbReference type="InterPro" id="IPR026444">
    <property type="entry name" value="Secre_tail"/>
</dbReference>
<protein>
    <submittedName>
        <fullName evidence="3">T9SS type A sorting domain-containing protein</fullName>
    </submittedName>
</protein>
<evidence type="ECO:0000256" key="1">
    <source>
        <dbReference type="SAM" id="SignalP"/>
    </source>
</evidence>
<organism evidence="3 4">
    <name type="scientific">Adhaeribacter terreus</name>
    <dbReference type="NCBI Taxonomy" id="529703"/>
    <lineage>
        <taxon>Bacteria</taxon>
        <taxon>Pseudomonadati</taxon>
        <taxon>Bacteroidota</taxon>
        <taxon>Cytophagia</taxon>
        <taxon>Cytophagales</taxon>
        <taxon>Hymenobacteraceae</taxon>
        <taxon>Adhaeribacter</taxon>
    </lineage>
</organism>
<dbReference type="EMBL" id="JBHSKT010000005">
    <property type="protein sequence ID" value="MFC5271073.1"/>
    <property type="molecule type" value="Genomic_DNA"/>
</dbReference>